<proteinExistence type="predicted"/>
<protein>
    <submittedName>
        <fullName evidence="1">Uncharacterized protein</fullName>
    </submittedName>
</protein>
<reference evidence="1" key="1">
    <citation type="submission" date="2020-05" db="EMBL/GenBank/DDBJ databases">
        <title>Phylogenomic resolution of chytrid fungi.</title>
        <authorList>
            <person name="Stajich J.E."/>
            <person name="Amses K."/>
            <person name="Simmons R."/>
            <person name="Seto K."/>
            <person name="Myers J."/>
            <person name="Bonds A."/>
            <person name="Quandt C.A."/>
            <person name="Barry K."/>
            <person name="Liu P."/>
            <person name="Grigoriev I."/>
            <person name="Longcore J.E."/>
            <person name="James T.Y."/>
        </authorList>
    </citation>
    <scope>NUCLEOTIDE SEQUENCE</scope>
    <source>
        <strain evidence="1">JEL0476</strain>
    </source>
</reference>
<evidence type="ECO:0000313" key="2">
    <source>
        <dbReference type="Proteomes" id="UP001211065"/>
    </source>
</evidence>
<accession>A0AAD5XV74</accession>
<dbReference type="Proteomes" id="UP001211065">
    <property type="component" value="Unassembled WGS sequence"/>
</dbReference>
<sequence>MKSPIFISGNYMPIPKPNEALNYLKEIKPAMLEHNLKEIHFQYDPEDEEFWSQVISDLHSQYNINASADDDRYWKDLGGISWGYEPIEL</sequence>
<name>A0AAD5XV74_9FUNG</name>
<dbReference type="EMBL" id="JADGJW010001271">
    <property type="protein sequence ID" value="KAJ3204723.1"/>
    <property type="molecule type" value="Genomic_DNA"/>
</dbReference>
<dbReference type="AlphaFoldDB" id="A0AAD5XV74"/>
<evidence type="ECO:0000313" key="1">
    <source>
        <dbReference type="EMBL" id="KAJ3204723.1"/>
    </source>
</evidence>
<comment type="caution">
    <text evidence="1">The sequence shown here is derived from an EMBL/GenBank/DDBJ whole genome shotgun (WGS) entry which is preliminary data.</text>
</comment>
<gene>
    <name evidence="1" type="ORF">HK099_001046</name>
</gene>
<organism evidence="1 2">
    <name type="scientific">Clydaea vesicula</name>
    <dbReference type="NCBI Taxonomy" id="447962"/>
    <lineage>
        <taxon>Eukaryota</taxon>
        <taxon>Fungi</taxon>
        <taxon>Fungi incertae sedis</taxon>
        <taxon>Chytridiomycota</taxon>
        <taxon>Chytridiomycota incertae sedis</taxon>
        <taxon>Chytridiomycetes</taxon>
        <taxon>Lobulomycetales</taxon>
        <taxon>Lobulomycetaceae</taxon>
        <taxon>Clydaea</taxon>
    </lineage>
</organism>
<keyword evidence="2" id="KW-1185">Reference proteome</keyword>